<dbReference type="PANTHER" id="PTHR45714:SF39">
    <property type="entry name" value="HOMEOBOX-LEUCINE ZIPPER PROTEIN HAT14"/>
    <property type="match status" value="1"/>
</dbReference>
<dbReference type="InterPro" id="IPR003106">
    <property type="entry name" value="Leu_zip_homeo"/>
</dbReference>
<dbReference type="PROSITE" id="PS50071">
    <property type="entry name" value="HOMEOBOX_2"/>
    <property type="match status" value="1"/>
</dbReference>
<accession>A0ABR0W656</accession>
<evidence type="ECO:0000313" key="13">
    <source>
        <dbReference type="Proteomes" id="UP001318860"/>
    </source>
</evidence>
<dbReference type="InterPro" id="IPR017970">
    <property type="entry name" value="Homeobox_CS"/>
</dbReference>
<dbReference type="InterPro" id="IPR009057">
    <property type="entry name" value="Homeodomain-like_sf"/>
</dbReference>
<evidence type="ECO:0000256" key="4">
    <source>
        <dbReference type="ARBA" id="ARBA00023125"/>
    </source>
</evidence>
<name>A0ABR0W656_REHGL</name>
<dbReference type="PROSITE" id="PS00027">
    <property type="entry name" value="HOMEOBOX_1"/>
    <property type="match status" value="1"/>
</dbReference>
<dbReference type="SUPFAM" id="SSF46689">
    <property type="entry name" value="Homeodomain-like"/>
    <property type="match status" value="1"/>
</dbReference>
<evidence type="ECO:0000256" key="9">
    <source>
        <dbReference type="RuleBase" id="RU000682"/>
    </source>
</evidence>
<feature type="region of interest" description="Disordered" evidence="10">
    <location>
        <begin position="46"/>
        <end position="87"/>
    </location>
</feature>
<dbReference type="InterPro" id="IPR001356">
    <property type="entry name" value="HD"/>
</dbReference>
<feature type="compositionally biased region" description="Low complexity" evidence="10">
    <location>
        <begin position="107"/>
        <end position="119"/>
    </location>
</feature>
<comment type="subcellular location">
    <subcellularLocation>
        <location evidence="1 8 9">Nucleus</location>
    </subcellularLocation>
</comment>
<dbReference type="CDD" id="cd00086">
    <property type="entry name" value="homeodomain"/>
    <property type="match status" value="1"/>
</dbReference>
<evidence type="ECO:0000256" key="6">
    <source>
        <dbReference type="ARBA" id="ARBA00023163"/>
    </source>
</evidence>
<dbReference type="SMART" id="SM00340">
    <property type="entry name" value="HALZ"/>
    <property type="match status" value="1"/>
</dbReference>
<comment type="similarity">
    <text evidence="2">Belongs to the HD-ZIP homeobox family. Class II subfamily.</text>
</comment>
<feature type="compositionally biased region" description="Acidic residues" evidence="10">
    <location>
        <begin position="62"/>
        <end position="82"/>
    </location>
</feature>
<dbReference type="Pfam" id="PF02183">
    <property type="entry name" value="HALZ"/>
    <property type="match status" value="1"/>
</dbReference>
<evidence type="ECO:0000256" key="3">
    <source>
        <dbReference type="ARBA" id="ARBA00023015"/>
    </source>
</evidence>
<keyword evidence="7 8" id="KW-0539">Nucleus</keyword>
<dbReference type="PANTHER" id="PTHR45714">
    <property type="entry name" value="HOMEOBOX-LEUCINE ZIPPER PROTEIN HAT14"/>
    <property type="match status" value="1"/>
</dbReference>
<dbReference type="InterPro" id="IPR050762">
    <property type="entry name" value="HD-ZIP_Homeobox_LZ_Class_II"/>
</dbReference>
<protein>
    <recommendedName>
        <fullName evidence="11">Homeobox domain-containing protein</fullName>
    </recommendedName>
</protein>
<gene>
    <name evidence="12" type="ORF">DH2020_023469</name>
</gene>
<evidence type="ECO:0000256" key="8">
    <source>
        <dbReference type="PROSITE-ProRule" id="PRU00108"/>
    </source>
</evidence>
<feature type="region of interest" description="Disordered" evidence="10">
    <location>
        <begin position="181"/>
        <end position="203"/>
    </location>
</feature>
<dbReference type="Gene3D" id="1.10.10.60">
    <property type="entry name" value="Homeodomain-like"/>
    <property type="match status" value="1"/>
</dbReference>
<keyword evidence="6" id="KW-0804">Transcription</keyword>
<evidence type="ECO:0000256" key="5">
    <source>
        <dbReference type="ARBA" id="ARBA00023155"/>
    </source>
</evidence>
<keyword evidence="13" id="KW-1185">Reference proteome</keyword>
<keyword evidence="4 8" id="KW-0238">DNA-binding</keyword>
<proteinExistence type="inferred from homology"/>
<feature type="DNA-binding region" description="Homeobox" evidence="8">
    <location>
        <begin position="202"/>
        <end position="261"/>
    </location>
</feature>
<reference evidence="12 13" key="1">
    <citation type="journal article" date="2021" name="Comput. Struct. Biotechnol. J.">
        <title>De novo genome assembly of the potent medicinal plant Rehmannia glutinosa using nanopore technology.</title>
        <authorList>
            <person name="Ma L."/>
            <person name="Dong C."/>
            <person name="Song C."/>
            <person name="Wang X."/>
            <person name="Zheng X."/>
            <person name="Niu Y."/>
            <person name="Chen S."/>
            <person name="Feng W."/>
        </authorList>
    </citation>
    <scope>NUCLEOTIDE SEQUENCE [LARGE SCALE GENOMIC DNA]</scope>
    <source>
        <strain evidence="12">DH-2019</strain>
    </source>
</reference>
<comment type="caution">
    <text evidence="12">The sequence shown here is derived from an EMBL/GenBank/DDBJ whole genome shotgun (WGS) entry which is preliminary data.</text>
</comment>
<evidence type="ECO:0000313" key="12">
    <source>
        <dbReference type="EMBL" id="KAK6143121.1"/>
    </source>
</evidence>
<evidence type="ECO:0000256" key="10">
    <source>
        <dbReference type="SAM" id="MobiDB-lite"/>
    </source>
</evidence>
<feature type="compositionally biased region" description="Basic and acidic residues" evidence="10">
    <location>
        <begin position="49"/>
        <end position="61"/>
    </location>
</feature>
<evidence type="ECO:0000259" key="11">
    <source>
        <dbReference type="PROSITE" id="PS50071"/>
    </source>
</evidence>
<feature type="domain" description="Homeobox" evidence="11">
    <location>
        <begin position="200"/>
        <end position="260"/>
    </location>
</feature>
<dbReference type="EMBL" id="JABTTQ020000013">
    <property type="protein sequence ID" value="KAK6143121.1"/>
    <property type="molecule type" value="Genomic_DNA"/>
</dbReference>
<evidence type="ECO:0000256" key="2">
    <source>
        <dbReference type="ARBA" id="ARBA00006074"/>
    </source>
</evidence>
<organism evidence="12 13">
    <name type="scientific">Rehmannia glutinosa</name>
    <name type="common">Chinese foxglove</name>
    <dbReference type="NCBI Taxonomy" id="99300"/>
    <lineage>
        <taxon>Eukaryota</taxon>
        <taxon>Viridiplantae</taxon>
        <taxon>Streptophyta</taxon>
        <taxon>Embryophyta</taxon>
        <taxon>Tracheophyta</taxon>
        <taxon>Spermatophyta</taxon>
        <taxon>Magnoliopsida</taxon>
        <taxon>eudicotyledons</taxon>
        <taxon>Gunneridae</taxon>
        <taxon>Pentapetalae</taxon>
        <taxon>asterids</taxon>
        <taxon>lamiids</taxon>
        <taxon>Lamiales</taxon>
        <taxon>Orobanchaceae</taxon>
        <taxon>Rehmannieae</taxon>
        <taxon>Rehmannia</taxon>
    </lineage>
</organism>
<feature type="region of interest" description="Disordered" evidence="10">
    <location>
        <begin position="104"/>
        <end position="128"/>
    </location>
</feature>
<keyword evidence="5 8" id="KW-0371">Homeobox</keyword>
<evidence type="ECO:0000256" key="1">
    <source>
        <dbReference type="ARBA" id="ARBA00004123"/>
    </source>
</evidence>
<dbReference type="Proteomes" id="UP001318860">
    <property type="component" value="Unassembled WGS sequence"/>
</dbReference>
<feature type="compositionally biased region" description="Basic and acidic residues" evidence="10">
    <location>
        <begin position="184"/>
        <end position="193"/>
    </location>
</feature>
<dbReference type="Pfam" id="PF00046">
    <property type="entry name" value="Homeodomain"/>
    <property type="match status" value="1"/>
</dbReference>
<dbReference type="SMART" id="SM00389">
    <property type="entry name" value="HOX"/>
    <property type="match status" value="1"/>
</dbReference>
<keyword evidence="3" id="KW-0805">Transcription regulation</keyword>
<evidence type="ECO:0000256" key="7">
    <source>
        <dbReference type="ARBA" id="ARBA00023242"/>
    </source>
</evidence>
<sequence length="385" mass="43650">MELGLSLGDASKTFKFLKNSSKKQKQQQKTSGLGFCMALGLNTTYSVGNEEREKAHKKSQENEEEEDDDDDYNQISEGEDSDNNNREQTPVQLNLLPFAPVQILPWSSDNGSSENDSSGIGNMGRPAAKGLDVNRLPAAEEVSSANSVGSTLQMDFGLYTSIDNGNLLCGSKRDFEATGNDVVEAERASSKASDDDDENGLNTRKKLRLSKQQSAFLEESFKEHNTLNPKQKLALAKQLNLRPRQVEVWFQNRRARTKLKQTEVDCEYLKRCCETLTEENRRLHKELQDLRALKISNPYYMQLPATTLTMKINARKINRKFSRFAESRENSFARFRLPIRKNSPTARNFEQPPGIFGDRLDTKLNSRFARLWSFTVVARPTIFKG</sequence>